<dbReference type="InterPro" id="IPR047324">
    <property type="entry name" value="LbH_gamma_CA-like"/>
</dbReference>
<dbReference type="EMBL" id="CP082237">
    <property type="protein sequence ID" value="QZT34481.1"/>
    <property type="molecule type" value="Genomic_DNA"/>
</dbReference>
<name>F5L363_CALTT</name>
<dbReference type="AlphaFoldDB" id="F5L363"/>
<dbReference type="Pfam" id="PF00132">
    <property type="entry name" value="Hexapep"/>
    <property type="match status" value="2"/>
</dbReference>
<evidence type="ECO:0000313" key="3">
    <source>
        <dbReference type="Proteomes" id="UP000010716"/>
    </source>
</evidence>
<dbReference type="GO" id="GO:0016740">
    <property type="term" value="F:transferase activity"/>
    <property type="evidence" value="ECO:0007669"/>
    <property type="project" value="UniProtKB-KW"/>
</dbReference>
<keyword evidence="4" id="KW-1185">Reference proteome</keyword>
<gene>
    <name evidence="1" type="ORF">CathTA2_0225</name>
    <name evidence="2" type="ORF">HUR95_03590</name>
</gene>
<organism evidence="1 3">
    <name type="scientific">Caldalkalibacillus thermarum (strain TA2.A1)</name>
    <dbReference type="NCBI Taxonomy" id="986075"/>
    <lineage>
        <taxon>Bacteria</taxon>
        <taxon>Bacillati</taxon>
        <taxon>Bacillota</taxon>
        <taxon>Bacilli</taxon>
        <taxon>Bacillales</taxon>
        <taxon>Bacillaceae</taxon>
        <taxon>Caldalkalibacillus</taxon>
    </lineage>
</organism>
<accession>F5L363</accession>
<dbReference type="CDD" id="cd04645">
    <property type="entry name" value="LbH_gamma_CA_like"/>
    <property type="match status" value="1"/>
</dbReference>
<dbReference type="PANTHER" id="PTHR13061">
    <property type="entry name" value="DYNACTIN SUBUNIT P25"/>
    <property type="match status" value="1"/>
</dbReference>
<evidence type="ECO:0000313" key="4">
    <source>
        <dbReference type="Proteomes" id="UP000825179"/>
    </source>
</evidence>
<dbReference type="InterPro" id="IPR050484">
    <property type="entry name" value="Transf_Hexapept/Carb_Anhydrase"/>
</dbReference>
<reference evidence="1 3" key="1">
    <citation type="journal article" date="2011" name="J. Bacteriol.">
        <title>Draft genome sequence of the thermoalkaliphilic Caldalkalibacillus thermarum strain TA2.A1.</title>
        <authorList>
            <person name="Kalamorz F."/>
            <person name="Keis S."/>
            <person name="McMillan D.G."/>
            <person name="Olsson K."/>
            <person name="Stanton J.A."/>
            <person name="Stockwell P."/>
            <person name="Black M.A."/>
            <person name="Klingeman D.M."/>
            <person name="Land M.L."/>
            <person name="Han C.S."/>
            <person name="Martin S.L."/>
            <person name="Becher S.A."/>
            <person name="Peddie C.J."/>
            <person name="Morgan H.W."/>
            <person name="Matthies D."/>
            <person name="Preiss L."/>
            <person name="Meier T."/>
            <person name="Brown S.D."/>
            <person name="Cook G.M."/>
        </authorList>
    </citation>
    <scope>NUCLEOTIDE SEQUENCE [LARGE SCALE GENOMIC DNA]</scope>
    <source>
        <strain evidence="1 3">TA2.A1</strain>
    </source>
</reference>
<reference evidence="2 4" key="2">
    <citation type="journal article" date="2020" name="Extremophiles">
        <title>Genomic analysis of Caldalkalibacillus thermarum TA2.A1 reveals aerobic alkaliphilic metabolism and evolutionary hallmarks linking alkaliphilic bacteria and plant life.</title>
        <authorList>
            <person name="de Jong S.I."/>
            <person name="van den Broek M.A."/>
            <person name="Merkel A.Y."/>
            <person name="de la Torre Cortes P."/>
            <person name="Kalamorz F."/>
            <person name="Cook G.M."/>
            <person name="van Loosdrecht M.C.M."/>
            <person name="McMillan D.G.G."/>
        </authorList>
    </citation>
    <scope>NUCLEOTIDE SEQUENCE [LARGE SCALE GENOMIC DNA]</scope>
    <source>
        <strain evidence="2 4">TA2.A1</strain>
    </source>
</reference>
<dbReference type="Proteomes" id="UP000010716">
    <property type="component" value="Unassembled WGS sequence"/>
</dbReference>
<sequence length="175" mass="19304">MLYSFQGKKPQLAENVYIAPGARIIGDVVIGEESSIWYNAVLRGDEGRITIGKRTNIQDNSTLHLYPQYPLIIEDEVTVGHNVILHGCHIHTGSLIGMGATILDGVEIGEYCFIAANTLITPGKKIPPRSFVMGSPGKVIREVTGEEINMLKESAQHYATKAKLYLREQAQKKLD</sequence>
<dbReference type="eggNOG" id="COG0663">
    <property type="taxonomic scope" value="Bacteria"/>
</dbReference>
<dbReference type="RefSeq" id="WP_007502229.1">
    <property type="nucleotide sequence ID" value="NZ_AFCE01000027.1"/>
</dbReference>
<dbReference type="OrthoDB" id="9803036at2"/>
<reference evidence="2" key="3">
    <citation type="submission" date="2021-08" db="EMBL/GenBank/DDBJ databases">
        <authorList>
            <person name="de Jong S."/>
            <person name="van den Broek M."/>
            <person name="Merkel A."/>
            <person name="de la Torre Cortes P."/>
            <person name="Kalamorz F."/>
            <person name="Cook G."/>
            <person name="van Loosdrecht M."/>
            <person name="McMillan D."/>
        </authorList>
    </citation>
    <scope>NUCLEOTIDE SEQUENCE</scope>
    <source>
        <strain evidence="2">TA2.A1</strain>
    </source>
</reference>
<dbReference type="Gene3D" id="2.160.10.10">
    <property type="entry name" value="Hexapeptide repeat proteins"/>
    <property type="match status" value="1"/>
</dbReference>
<protein>
    <submittedName>
        <fullName evidence="2">Gamma carbonic anhydrase family protein</fullName>
    </submittedName>
    <submittedName>
        <fullName evidence="1">Transferase hexapeptide repeat containing protein</fullName>
    </submittedName>
</protein>
<dbReference type="SUPFAM" id="SSF51161">
    <property type="entry name" value="Trimeric LpxA-like enzymes"/>
    <property type="match status" value="1"/>
</dbReference>
<dbReference type="PANTHER" id="PTHR13061:SF29">
    <property type="entry name" value="GAMMA CARBONIC ANHYDRASE-LIKE 1, MITOCHONDRIAL-RELATED"/>
    <property type="match status" value="1"/>
</dbReference>
<dbReference type="InterPro" id="IPR011004">
    <property type="entry name" value="Trimer_LpxA-like_sf"/>
</dbReference>
<dbReference type="EMBL" id="AFCE01000027">
    <property type="protein sequence ID" value="EGL84221.1"/>
    <property type="molecule type" value="Genomic_DNA"/>
</dbReference>
<keyword evidence="1" id="KW-0808">Transferase</keyword>
<evidence type="ECO:0000313" key="1">
    <source>
        <dbReference type="EMBL" id="EGL84221.1"/>
    </source>
</evidence>
<proteinExistence type="predicted"/>
<dbReference type="KEGG" id="cthu:HUR95_03590"/>
<evidence type="ECO:0000313" key="2">
    <source>
        <dbReference type="EMBL" id="QZT34481.1"/>
    </source>
</evidence>
<dbReference type="InterPro" id="IPR001451">
    <property type="entry name" value="Hexapep"/>
</dbReference>
<dbReference type="Proteomes" id="UP000825179">
    <property type="component" value="Chromosome"/>
</dbReference>